<accession>A0A2V1ECN1</accession>
<sequence>MSFAKGILQQHYIQFLMKINNEAKVGRSTRLVVLGTAVVMGHEELKAAWAKRDKQDAAKEAKGKAKRGWKRKNALEAEDDETELPKLKTKRAKKLKGLKEEAGISEVCELVSVPVAQTY</sequence>
<reference evidence="2 3" key="1">
    <citation type="journal article" date="2018" name="Sci. Rep.">
        <title>Comparative genomics provides insights into the lifestyle and reveals functional heterogeneity of dark septate endophytic fungi.</title>
        <authorList>
            <person name="Knapp D.G."/>
            <person name="Nemeth J.B."/>
            <person name="Barry K."/>
            <person name="Hainaut M."/>
            <person name="Henrissat B."/>
            <person name="Johnson J."/>
            <person name="Kuo A."/>
            <person name="Lim J.H.P."/>
            <person name="Lipzen A."/>
            <person name="Nolan M."/>
            <person name="Ohm R.A."/>
            <person name="Tamas L."/>
            <person name="Grigoriev I.V."/>
            <person name="Spatafora J.W."/>
            <person name="Nagy L.G."/>
            <person name="Kovacs G.M."/>
        </authorList>
    </citation>
    <scope>NUCLEOTIDE SEQUENCE [LARGE SCALE GENOMIC DNA]</scope>
    <source>
        <strain evidence="2 3">DSE2036</strain>
    </source>
</reference>
<gene>
    <name evidence="2" type="ORF">DM02DRAFT_326698</name>
</gene>
<proteinExistence type="predicted"/>
<organism evidence="2 3">
    <name type="scientific">Periconia macrospinosa</name>
    <dbReference type="NCBI Taxonomy" id="97972"/>
    <lineage>
        <taxon>Eukaryota</taxon>
        <taxon>Fungi</taxon>
        <taxon>Dikarya</taxon>
        <taxon>Ascomycota</taxon>
        <taxon>Pezizomycotina</taxon>
        <taxon>Dothideomycetes</taxon>
        <taxon>Pleosporomycetidae</taxon>
        <taxon>Pleosporales</taxon>
        <taxon>Massarineae</taxon>
        <taxon>Periconiaceae</taxon>
        <taxon>Periconia</taxon>
    </lineage>
</organism>
<evidence type="ECO:0000313" key="3">
    <source>
        <dbReference type="Proteomes" id="UP000244855"/>
    </source>
</evidence>
<protein>
    <submittedName>
        <fullName evidence="2">Uncharacterized protein</fullName>
    </submittedName>
</protein>
<name>A0A2V1ECN1_9PLEO</name>
<evidence type="ECO:0000313" key="2">
    <source>
        <dbReference type="EMBL" id="PVI07434.1"/>
    </source>
</evidence>
<dbReference type="OrthoDB" id="4357141at2759"/>
<dbReference type="AlphaFoldDB" id="A0A2V1ECN1"/>
<keyword evidence="3" id="KW-1185">Reference proteome</keyword>
<evidence type="ECO:0000256" key="1">
    <source>
        <dbReference type="SAM" id="MobiDB-lite"/>
    </source>
</evidence>
<dbReference type="EMBL" id="KZ805304">
    <property type="protein sequence ID" value="PVI07434.1"/>
    <property type="molecule type" value="Genomic_DNA"/>
</dbReference>
<dbReference type="Proteomes" id="UP000244855">
    <property type="component" value="Unassembled WGS sequence"/>
</dbReference>
<feature type="region of interest" description="Disordered" evidence="1">
    <location>
        <begin position="56"/>
        <end position="80"/>
    </location>
</feature>